<evidence type="ECO:0000313" key="2">
    <source>
        <dbReference type="EMBL" id="SFH72245.1"/>
    </source>
</evidence>
<evidence type="ECO:0000313" key="3">
    <source>
        <dbReference type="Proteomes" id="UP000323537"/>
    </source>
</evidence>
<reference evidence="2 3" key="1">
    <citation type="submission" date="2016-10" db="EMBL/GenBank/DDBJ databases">
        <authorList>
            <person name="Varghese N."/>
            <person name="Submissions S."/>
        </authorList>
    </citation>
    <scope>NUCLEOTIDE SEQUENCE [LARGE SCALE GENOMIC DNA]</scope>
    <source>
        <strain evidence="2 3">CGMCC 1.6377</strain>
    </source>
</reference>
<feature type="transmembrane region" description="Helical" evidence="1">
    <location>
        <begin position="6"/>
        <end position="26"/>
    </location>
</feature>
<keyword evidence="1" id="KW-0812">Transmembrane</keyword>
<keyword evidence="1" id="KW-1133">Transmembrane helix</keyword>
<name>A0A1I3CCF8_9EURY</name>
<dbReference type="InterPro" id="IPR057181">
    <property type="entry name" value="DUF7859"/>
</dbReference>
<dbReference type="EMBL" id="FOPZ01000021">
    <property type="protein sequence ID" value="SFH72245.1"/>
    <property type="molecule type" value="Genomic_DNA"/>
</dbReference>
<keyword evidence="3" id="KW-1185">Reference proteome</keyword>
<evidence type="ECO:0000256" key="1">
    <source>
        <dbReference type="SAM" id="Phobius"/>
    </source>
</evidence>
<dbReference type="RefSeq" id="WP_262488572.1">
    <property type="nucleotide sequence ID" value="NZ_BAAADP010000003.1"/>
</dbReference>
<dbReference type="Pfam" id="PF25258">
    <property type="entry name" value="DUF7859"/>
    <property type="match status" value="1"/>
</dbReference>
<gene>
    <name evidence="2" type="ORF">SAMN04488066_12135</name>
</gene>
<proteinExistence type="predicted"/>
<organism evidence="2 3">
    <name type="scientific">Halorubrum aquaticum</name>
    <dbReference type="NCBI Taxonomy" id="387340"/>
    <lineage>
        <taxon>Archaea</taxon>
        <taxon>Methanobacteriati</taxon>
        <taxon>Methanobacteriota</taxon>
        <taxon>Stenosarchaea group</taxon>
        <taxon>Halobacteria</taxon>
        <taxon>Halobacteriales</taxon>
        <taxon>Haloferacaceae</taxon>
        <taxon>Halorubrum</taxon>
    </lineage>
</organism>
<dbReference type="AlphaFoldDB" id="A0A1I3CCF8"/>
<accession>A0A1I3CCF8</accession>
<protein>
    <submittedName>
        <fullName evidence="2">Uncharacterized protein</fullName>
    </submittedName>
</protein>
<sequence length="42" mass="4803">MISVEPLFVLVLVGLLGLFFFGFLLVRRTLMGLREGYEDGQR</sequence>
<keyword evidence="1" id="KW-0472">Membrane</keyword>
<dbReference type="Proteomes" id="UP000323537">
    <property type="component" value="Unassembled WGS sequence"/>
</dbReference>